<feature type="transmembrane region" description="Helical" evidence="6">
    <location>
        <begin position="49"/>
        <end position="69"/>
    </location>
</feature>
<dbReference type="PANTHER" id="PTHR13314:SF2">
    <property type="entry name" value="CALCIUM CHANNEL FLOWER HOMOLOG"/>
    <property type="match status" value="1"/>
</dbReference>
<evidence type="ECO:0000256" key="6">
    <source>
        <dbReference type="SAM" id="Phobius"/>
    </source>
</evidence>
<evidence type="ECO:0000313" key="7">
    <source>
        <dbReference type="EMBL" id="ORX66997.1"/>
    </source>
</evidence>
<feature type="transmembrane region" description="Helical" evidence="6">
    <location>
        <begin position="20"/>
        <end position="43"/>
    </location>
</feature>
<dbReference type="GO" id="GO:0016192">
    <property type="term" value="P:vesicle-mediated transport"/>
    <property type="evidence" value="ECO:0007669"/>
    <property type="project" value="TreeGrafter"/>
</dbReference>
<dbReference type="SMART" id="SM01077">
    <property type="entry name" value="Cg6151-P"/>
    <property type="match status" value="1"/>
</dbReference>
<evidence type="ECO:0000256" key="4">
    <source>
        <dbReference type="ARBA" id="ARBA00022989"/>
    </source>
</evidence>
<dbReference type="STRING" id="1754192.A0A1Y1W0F5"/>
<dbReference type="Pfam" id="PF10233">
    <property type="entry name" value="Cg6151-P"/>
    <property type="match status" value="1"/>
</dbReference>
<dbReference type="GO" id="GO:0016020">
    <property type="term" value="C:membrane"/>
    <property type="evidence" value="ECO:0007669"/>
    <property type="project" value="InterPro"/>
</dbReference>
<evidence type="ECO:0000256" key="5">
    <source>
        <dbReference type="ARBA" id="ARBA00023136"/>
    </source>
</evidence>
<evidence type="ECO:0008006" key="9">
    <source>
        <dbReference type="Google" id="ProtNLM"/>
    </source>
</evidence>
<name>A0A1Y1W0F5_9FUNG</name>
<reference evidence="7 8" key="1">
    <citation type="submission" date="2016-08" db="EMBL/GenBank/DDBJ databases">
        <title>A Parts List for Fungal Cellulosomes Revealed by Comparative Genomics.</title>
        <authorList>
            <consortium name="DOE Joint Genome Institute"/>
            <person name="Haitjema C.H."/>
            <person name="Gilmore S.P."/>
            <person name="Henske J.K."/>
            <person name="Solomon K.V."/>
            <person name="De Groot R."/>
            <person name="Kuo A."/>
            <person name="Mondo S.J."/>
            <person name="Salamov A.A."/>
            <person name="Labutti K."/>
            <person name="Zhao Z."/>
            <person name="Chiniquy J."/>
            <person name="Barry K."/>
            <person name="Brewer H.M."/>
            <person name="Purvine S.O."/>
            <person name="Wright A.T."/>
            <person name="Boxma B."/>
            <person name="Van Alen T."/>
            <person name="Hackstein J.H."/>
            <person name="Baker S.E."/>
            <person name="Grigoriev I.V."/>
            <person name="O'Malley M.A."/>
        </authorList>
    </citation>
    <scope>NUCLEOTIDE SEQUENCE [LARGE SCALE GENOMIC DNA]</scope>
    <source>
        <strain evidence="7 8">S4</strain>
    </source>
</reference>
<accession>A0A1Y1W0F5</accession>
<proteinExistence type="inferred from homology"/>
<dbReference type="PANTHER" id="PTHR13314">
    <property type="entry name" value="CALCIUM CHANNEL FLOWER HOMOLOG"/>
    <property type="match status" value="1"/>
</dbReference>
<sequence length="157" mass="17464">MKFDFVSELTSGQCTIYGQWLAIISAAFMIILSPGAIFSIIFLDAAETLQGILDLIFGAIIILLEIPIFMKCLPSSPKIDEYVKFLEKNILRALLYLIIAIVNWMFEFHGVLTAFIFPTILLTCSAIAYGIAQFKNEERVTSSLTGTSNFIDLATHV</sequence>
<evidence type="ECO:0000256" key="1">
    <source>
        <dbReference type="ARBA" id="ARBA00004127"/>
    </source>
</evidence>
<feature type="transmembrane region" description="Helical" evidence="6">
    <location>
        <begin position="90"/>
        <end position="106"/>
    </location>
</feature>
<gene>
    <name evidence="7" type="ORF">BCR32DRAFT_250457</name>
</gene>
<keyword evidence="3 6" id="KW-0812">Transmembrane</keyword>
<dbReference type="Proteomes" id="UP000193944">
    <property type="component" value="Unassembled WGS sequence"/>
</dbReference>
<protein>
    <recommendedName>
        <fullName evidence="9">Golgi apparatus membrane protein TVP18</fullName>
    </recommendedName>
</protein>
<keyword evidence="4 6" id="KW-1133">Transmembrane helix</keyword>
<dbReference type="OrthoDB" id="5591789at2759"/>
<reference evidence="7 8" key="2">
    <citation type="submission" date="2016-08" db="EMBL/GenBank/DDBJ databases">
        <title>Pervasive Adenine N6-methylation of Active Genes in Fungi.</title>
        <authorList>
            <consortium name="DOE Joint Genome Institute"/>
            <person name="Mondo S.J."/>
            <person name="Dannebaum R.O."/>
            <person name="Kuo R.C."/>
            <person name="Labutti K."/>
            <person name="Haridas S."/>
            <person name="Kuo A."/>
            <person name="Salamov A."/>
            <person name="Ahrendt S.R."/>
            <person name="Lipzen A."/>
            <person name="Sullivan W."/>
            <person name="Andreopoulos W.B."/>
            <person name="Clum A."/>
            <person name="Lindquist E."/>
            <person name="Daum C."/>
            <person name="Ramamoorthy G.K."/>
            <person name="Gryganskyi A."/>
            <person name="Culley D."/>
            <person name="Magnuson J.K."/>
            <person name="James T.Y."/>
            <person name="O'Malley M.A."/>
            <person name="Stajich J.E."/>
            <person name="Spatafora J.W."/>
            <person name="Visel A."/>
            <person name="Grigoriev I.V."/>
        </authorList>
    </citation>
    <scope>NUCLEOTIDE SEQUENCE [LARGE SCALE GENOMIC DNA]</scope>
    <source>
        <strain evidence="7 8">S4</strain>
    </source>
</reference>
<feature type="transmembrane region" description="Helical" evidence="6">
    <location>
        <begin position="112"/>
        <end position="132"/>
    </location>
</feature>
<keyword evidence="8" id="KW-1185">Reference proteome</keyword>
<evidence type="ECO:0000313" key="8">
    <source>
        <dbReference type="Proteomes" id="UP000193944"/>
    </source>
</evidence>
<organism evidence="7 8">
    <name type="scientific">Anaeromyces robustus</name>
    <dbReference type="NCBI Taxonomy" id="1754192"/>
    <lineage>
        <taxon>Eukaryota</taxon>
        <taxon>Fungi</taxon>
        <taxon>Fungi incertae sedis</taxon>
        <taxon>Chytridiomycota</taxon>
        <taxon>Chytridiomycota incertae sedis</taxon>
        <taxon>Neocallimastigomycetes</taxon>
        <taxon>Neocallimastigales</taxon>
        <taxon>Neocallimastigaceae</taxon>
        <taxon>Anaeromyces</taxon>
    </lineage>
</organism>
<comment type="subcellular location">
    <subcellularLocation>
        <location evidence="1">Endomembrane system</location>
        <topology evidence="1">Multi-pass membrane protein</topology>
    </subcellularLocation>
</comment>
<dbReference type="GO" id="GO:0012505">
    <property type="term" value="C:endomembrane system"/>
    <property type="evidence" value="ECO:0007669"/>
    <property type="project" value="UniProtKB-SubCell"/>
</dbReference>
<dbReference type="AlphaFoldDB" id="A0A1Y1W0F5"/>
<comment type="caution">
    <text evidence="7">The sequence shown here is derived from an EMBL/GenBank/DDBJ whole genome shotgun (WGS) entry which is preliminary data.</text>
</comment>
<comment type="similarity">
    <text evidence="2">Belongs to the TVP18 family.</text>
</comment>
<dbReference type="InterPro" id="IPR019365">
    <property type="entry name" value="TVP18/Ca-channel_flower"/>
</dbReference>
<dbReference type="EMBL" id="MCFG01000439">
    <property type="protein sequence ID" value="ORX66997.1"/>
    <property type="molecule type" value="Genomic_DNA"/>
</dbReference>
<keyword evidence="5 6" id="KW-0472">Membrane</keyword>
<evidence type="ECO:0000256" key="2">
    <source>
        <dbReference type="ARBA" id="ARBA00005738"/>
    </source>
</evidence>
<evidence type="ECO:0000256" key="3">
    <source>
        <dbReference type="ARBA" id="ARBA00022692"/>
    </source>
</evidence>